<gene>
    <name evidence="3" type="ORF">TMU3MR103_2262</name>
</gene>
<dbReference type="Gene3D" id="3.20.20.70">
    <property type="entry name" value="Aldolase class I"/>
    <property type="match status" value="1"/>
</dbReference>
<organism evidence="3 4">
    <name type="scientific">Tetragenococcus muriaticus 3MR10-3</name>
    <dbReference type="NCBI Taxonomy" id="1302648"/>
    <lineage>
        <taxon>Bacteria</taxon>
        <taxon>Bacillati</taxon>
        <taxon>Bacillota</taxon>
        <taxon>Bacilli</taxon>
        <taxon>Lactobacillales</taxon>
        <taxon>Enterococcaceae</taxon>
        <taxon>Tetragenococcus</taxon>
    </lineage>
</organism>
<evidence type="ECO:0000313" key="3">
    <source>
        <dbReference type="EMBL" id="KFN89051.1"/>
    </source>
</evidence>
<dbReference type="PANTHER" id="PTHR11749">
    <property type="entry name" value="RIBULOSE-5-PHOSPHATE-3-EPIMERASE"/>
    <property type="match status" value="1"/>
</dbReference>
<dbReference type="EC" id="5.1.3.-" evidence="3"/>
<keyword evidence="1" id="KW-0479">Metal-binding</keyword>
<dbReference type="InterPro" id="IPR000056">
    <property type="entry name" value="Ribul_P_3_epim-like"/>
</dbReference>
<dbReference type="GO" id="GO:0005975">
    <property type="term" value="P:carbohydrate metabolic process"/>
    <property type="evidence" value="ECO:0007669"/>
    <property type="project" value="InterPro"/>
</dbReference>
<keyword evidence="4" id="KW-1185">Reference proteome</keyword>
<keyword evidence="2 3" id="KW-0413">Isomerase</keyword>
<protein>
    <submittedName>
        <fullName evidence="3">Ribulose-phosphate 3-epimerase</fullName>
        <ecNumber evidence="3">5.1.3.-</ecNumber>
        <ecNumber evidence="3">5.1.3.1</ecNumber>
    </submittedName>
</protein>
<dbReference type="InterPro" id="IPR011060">
    <property type="entry name" value="RibuloseP-bd_barrel"/>
</dbReference>
<reference evidence="3 4" key="1">
    <citation type="submission" date="2014-08" db="EMBL/GenBank/DDBJ databases">
        <title>Genome sequence of Tetragenococcus muriaticus.</title>
        <authorList>
            <person name="Chuea-nongthon C."/>
            <person name="Rodtong S."/>
            <person name="Yongsawatdigul J."/>
            <person name="Steele J.L."/>
            <person name="Liu X.-y."/>
            <person name="Speers J."/>
            <person name="Glasner J.D."/>
            <person name="Neeno-Eckwall E.C."/>
        </authorList>
    </citation>
    <scope>NUCLEOTIDE SEQUENCE [LARGE SCALE GENOMIC DNA]</scope>
    <source>
        <strain evidence="3 4">3MR10-3</strain>
    </source>
</reference>
<name>A0A091BTR8_9ENTE</name>
<proteinExistence type="predicted"/>
<dbReference type="GO" id="GO:0004750">
    <property type="term" value="F:D-ribulose-phosphate 3-epimerase activity"/>
    <property type="evidence" value="ECO:0007669"/>
    <property type="project" value="UniProtKB-EC"/>
</dbReference>
<evidence type="ECO:0000256" key="1">
    <source>
        <dbReference type="ARBA" id="ARBA00022723"/>
    </source>
</evidence>
<dbReference type="Pfam" id="PF00834">
    <property type="entry name" value="Ribul_P_3_epim"/>
    <property type="match status" value="1"/>
</dbReference>
<dbReference type="PATRIC" id="fig|1302648.3.peg.2211"/>
<evidence type="ECO:0000256" key="2">
    <source>
        <dbReference type="ARBA" id="ARBA00023235"/>
    </source>
</evidence>
<dbReference type="SUPFAM" id="SSF51366">
    <property type="entry name" value="Ribulose-phoshate binding barrel"/>
    <property type="match status" value="1"/>
</dbReference>
<evidence type="ECO:0000313" key="4">
    <source>
        <dbReference type="Proteomes" id="UP000029381"/>
    </source>
</evidence>
<dbReference type="EC" id="5.1.3.1" evidence="3"/>
<dbReference type="InterPro" id="IPR013785">
    <property type="entry name" value="Aldolase_TIM"/>
</dbReference>
<dbReference type="GO" id="GO:0046872">
    <property type="term" value="F:metal ion binding"/>
    <property type="evidence" value="ECO:0007669"/>
    <property type="project" value="UniProtKB-KW"/>
</dbReference>
<dbReference type="AlphaFoldDB" id="A0A091BTR8"/>
<accession>A0A091BTR8</accession>
<comment type="caution">
    <text evidence="3">The sequence shown here is derived from an EMBL/GenBank/DDBJ whole genome shotgun (WGS) entry which is preliminary data.</text>
</comment>
<dbReference type="EMBL" id="JPVT01000254">
    <property type="protein sequence ID" value="KFN89051.1"/>
    <property type="molecule type" value="Genomic_DNA"/>
</dbReference>
<dbReference type="Proteomes" id="UP000029381">
    <property type="component" value="Unassembled WGS sequence"/>
</dbReference>
<sequence length="148" mass="16915">MFTFLQPKYLSFHVETVKDPIALIKKIKEQGIRPSIAINPETPVEAILPYIEQVDMILVMTVHTGFAGQSFLEETLGKIKELYSILSSLKNPPLVEVDGNIYSDTIQLMEKSMPDVFVLGTSGLFYDKNDISYKQRIEELRQIIQTYQ</sequence>